<accession>A0A101KM69</accession>
<reference evidence="1 2" key="1">
    <citation type="submission" date="2015-12" db="EMBL/GenBank/DDBJ databases">
        <title>Draft genome sequence of Mesorhizobium sp. UFLA 01-765, a multitolerant efficient symbiont and plant-growth promoting strain isolated from Zn-mining soil using Leucaena leucocephala as a trap plant.</title>
        <authorList>
            <person name="Rangel W.M."/>
            <person name="Thijs S."/>
            <person name="Longatti S.M."/>
            <person name="Moreira F.M."/>
            <person name="Weyens N."/>
            <person name="Vangronsveld J."/>
            <person name="Van Hamme J.D."/>
            <person name="Bottos E.M."/>
            <person name="Rineau F."/>
        </authorList>
    </citation>
    <scope>NUCLEOTIDE SEQUENCE [LARGE SCALE GENOMIC DNA]</scope>
    <source>
        <strain evidence="1 2">UFLA 01-765</strain>
    </source>
</reference>
<sequence>MQEQMFHQEYQSSSENKYRFAWLVATQDPPVNALDVDPDLILLARRALDKDWRRRSQLTLDDFRIESRSLNTIALQLLGSNSSIHKTRETPKSTLRSRLSTIVLDLEAQLASRLLGMEIQATHSIEDVGELQKTVVLRWDRPLSDGLQAASFSLRVEVQLLHPPTTIGLRVLLQMLEGNDRLEKQAALADCPDSEGIESRLEQDVIQLFIDMANKLTRERAG</sequence>
<gene>
    <name evidence="1" type="ORF">AU467_33870</name>
</gene>
<dbReference type="EMBL" id="LPWA01000171">
    <property type="protein sequence ID" value="KUM23356.1"/>
    <property type="molecule type" value="Genomic_DNA"/>
</dbReference>
<proteinExistence type="predicted"/>
<evidence type="ECO:0000313" key="2">
    <source>
        <dbReference type="Proteomes" id="UP000053176"/>
    </source>
</evidence>
<evidence type="ECO:0000313" key="1">
    <source>
        <dbReference type="EMBL" id="KUM23356.1"/>
    </source>
</evidence>
<dbReference type="Proteomes" id="UP000053176">
    <property type="component" value="Unassembled WGS sequence"/>
</dbReference>
<dbReference type="AlphaFoldDB" id="A0A101KM69"/>
<protein>
    <submittedName>
        <fullName evidence="1">Uncharacterized protein</fullName>
    </submittedName>
</protein>
<comment type="caution">
    <text evidence="1">The sequence shown here is derived from an EMBL/GenBank/DDBJ whole genome shotgun (WGS) entry which is preliminary data.</text>
</comment>
<organism evidence="1 2">
    <name type="scientific">Rhizobium loti</name>
    <name type="common">Mesorhizobium loti</name>
    <dbReference type="NCBI Taxonomy" id="381"/>
    <lineage>
        <taxon>Bacteria</taxon>
        <taxon>Pseudomonadati</taxon>
        <taxon>Pseudomonadota</taxon>
        <taxon>Alphaproteobacteria</taxon>
        <taxon>Hyphomicrobiales</taxon>
        <taxon>Phyllobacteriaceae</taxon>
        <taxon>Mesorhizobium</taxon>
    </lineage>
</organism>
<name>A0A101KM69_RHILI</name>